<evidence type="ECO:0000313" key="1">
    <source>
        <dbReference type="EMBL" id="KAK7332628.1"/>
    </source>
</evidence>
<evidence type="ECO:0000313" key="2">
    <source>
        <dbReference type="Proteomes" id="UP001374584"/>
    </source>
</evidence>
<keyword evidence="2" id="KW-1185">Reference proteome</keyword>
<reference evidence="1 2" key="1">
    <citation type="submission" date="2024-01" db="EMBL/GenBank/DDBJ databases">
        <title>The genomes of 5 underutilized Papilionoideae crops provide insights into root nodulation and disease resistanc.</title>
        <authorList>
            <person name="Jiang F."/>
        </authorList>
    </citation>
    <scope>NUCLEOTIDE SEQUENCE [LARGE SCALE GENOMIC DNA]</scope>
    <source>
        <strain evidence="1">JINMINGXINNONG_FW02</strain>
        <tissue evidence="1">Leaves</tissue>
    </source>
</reference>
<dbReference type="Proteomes" id="UP001374584">
    <property type="component" value="Unassembled WGS sequence"/>
</dbReference>
<accession>A0AAN9QIF6</accession>
<name>A0AAN9QIF6_PHACN</name>
<dbReference type="EMBL" id="JAYMYR010000011">
    <property type="protein sequence ID" value="KAK7332628.1"/>
    <property type="molecule type" value="Genomic_DNA"/>
</dbReference>
<proteinExistence type="predicted"/>
<comment type="caution">
    <text evidence="1">The sequence shown here is derived from an EMBL/GenBank/DDBJ whole genome shotgun (WGS) entry which is preliminary data.</text>
</comment>
<gene>
    <name evidence="1" type="ORF">VNO80_29383</name>
</gene>
<organism evidence="1 2">
    <name type="scientific">Phaseolus coccineus</name>
    <name type="common">Scarlet runner bean</name>
    <name type="synonym">Phaseolus multiflorus</name>
    <dbReference type="NCBI Taxonomy" id="3886"/>
    <lineage>
        <taxon>Eukaryota</taxon>
        <taxon>Viridiplantae</taxon>
        <taxon>Streptophyta</taxon>
        <taxon>Embryophyta</taxon>
        <taxon>Tracheophyta</taxon>
        <taxon>Spermatophyta</taxon>
        <taxon>Magnoliopsida</taxon>
        <taxon>eudicotyledons</taxon>
        <taxon>Gunneridae</taxon>
        <taxon>Pentapetalae</taxon>
        <taxon>rosids</taxon>
        <taxon>fabids</taxon>
        <taxon>Fabales</taxon>
        <taxon>Fabaceae</taxon>
        <taxon>Papilionoideae</taxon>
        <taxon>50 kb inversion clade</taxon>
        <taxon>NPAAA clade</taxon>
        <taxon>indigoferoid/millettioid clade</taxon>
        <taxon>Phaseoleae</taxon>
        <taxon>Phaseolus</taxon>
    </lineage>
</organism>
<dbReference type="AlphaFoldDB" id="A0AAN9QIF6"/>
<protein>
    <submittedName>
        <fullName evidence="1">Uncharacterized protein</fullName>
    </submittedName>
</protein>
<sequence>MNKMGSMSKMGSVGGTVRSFNSTGKGKQIFDNATIRCGGYRKRGGGYVPFTEGTVDSFNREGDGLQSFRGANIQSGEGNEKEEDGTEELWAELEKIGVEDDSLLHVYLFLHNNPSALKAFNGVPIHQRKQFLAKTVPNYAPQGSVRNVKI</sequence>